<evidence type="ECO:0000256" key="1">
    <source>
        <dbReference type="ARBA" id="ARBA00009805"/>
    </source>
</evidence>
<dbReference type="Proteomes" id="UP000002899">
    <property type="component" value="Chromosome IV"/>
</dbReference>
<evidence type="ECO:0000256" key="5">
    <source>
        <dbReference type="ARBA" id="ARBA00022833"/>
    </source>
</evidence>
<keyword evidence="8 9" id="KW-0687">Ribonucleoprotein</keyword>
<dbReference type="AlphaFoldDB" id="I7IHI3"/>
<dbReference type="InterPro" id="IPR011332">
    <property type="entry name" value="Ribosomal_zn-bd"/>
</dbReference>
<reference evidence="11 12" key="1">
    <citation type="journal article" date="2012" name="Nucleic Acids Res.">
        <title>Sequencing of the smallest Apicomplexan genome from the human pathogen Babesia microti.</title>
        <authorList>
            <person name="Cornillot E."/>
            <person name="Hadj-Kaddour K."/>
            <person name="Dassouli A."/>
            <person name="Noel B."/>
            <person name="Ranwez V."/>
            <person name="Vacherie B."/>
            <person name="Augagneur Y."/>
            <person name="Bres V."/>
            <person name="Duclos A."/>
            <person name="Randazzo S."/>
            <person name="Carcy B."/>
            <person name="Debierre-Grockiego F."/>
            <person name="Delbecq S."/>
            <person name="Moubri-Menage K."/>
            <person name="Shams-Eldin H."/>
            <person name="Usmani-Brown S."/>
            <person name="Bringaud F."/>
            <person name="Wincker P."/>
            <person name="Vivares C.P."/>
            <person name="Schwarz R.T."/>
            <person name="Schetters T.P."/>
            <person name="Krause P.J."/>
            <person name="Gorenflot A."/>
            <person name="Berry V."/>
            <person name="Barbe V."/>
            <person name="Ben Mamoun C."/>
        </authorList>
    </citation>
    <scope>NUCLEOTIDE SEQUENCE [LARGE SCALE GENOMIC DNA]</scope>
    <source>
        <strain evidence="11 12">RI</strain>
    </source>
</reference>
<dbReference type="SUPFAM" id="SSF57829">
    <property type="entry name" value="Zn-binding ribosomal proteins"/>
    <property type="match status" value="1"/>
</dbReference>
<evidence type="ECO:0000256" key="9">
    <source>
        <dbReference type="RuleBase" id="RU000576"/>
    </source>
</evidence>
<dbReference type="OrthoDB" id="10259236at2759"/>
<evidence type="ECO:0000256" key="10">
    <source>
        <dbReference type="SAM" id="MobiDB-lite"/>
    </source>
</evidence>
<dbReference type="KEGG" id="bmic:BmR1_04g08420"/>
<reference evidence="11 12" key="3">
    <citation type="journal article" date="2016" name="Sci. Rep.">
        <title>Genome-wide diversity and gene expression profiling of Babesia microti isolates identify polymorphic genes that mediate host-pathogen interactions.</title>
        <authorList>
            <person name="Silva J.C."/>
            <person name="Cornillot E."/>
            <person name="McCracken C."/>
            <person name="Usmani-Brown S."/>
            <person name="Dwivedi A."/>
            <person name="Ifeonu O.O."/>
            <person name="Crabtree J."/>
            <person name="Gotia H.T."/>
            <person name="Virji A.Z."/>
            <person name="Reynes C."/>
            <person name="Colinge J."/>
            <person name="Kumar V."/>
            <person name="Lawres L."/>
            <person name="Pazzi J.E."/>
            <person name="Pablo J.V."/>
            <person name="Hung C."/>
            <person name="Brancato J."/>
            <person name="Kumari P."/>
            <person name="Orvis J."/>
            <person name="Tretina K."/>
            <person name="Chibucos M."/>
            <person name="Ott S."/>
            <person name="Sadzewicz L."/>
            <person name="Sengamalay N."/>
            <person name="Shetty A.C."/>
            <person name="Su Q."/>
            <person name="Tallon L."/>
            <person name="Fraser C.M."/>
            <person name="Frutos R."/>
            <person name="Molina D.M."/>
            <person name="Krause P.J."/>
            <person name="Ben Mamoun C."/>
        </authorList>
    </citation>
    <scope>NUCLEOTIDE SEQUENCE [LARGE SCALE GENOMIC DNA]</scope>
    <source>
        <strain evidence="11 12">RI</strain>
    </source>
</reference>
<evidence type="ECO:0000256" key="2">
    <source>
        <dbReference type="ARBA" id="ARBA00022723"/>
    </source>
</evidence>
<dbReference type="Pfam" id="PF01907">
    <property type="entry name" value="Ribosomal_L37e"/>
    <property type="match status" value="1"/>
</dbReference>
<dbReference type="GO" id="GO:0022625">
    <property type="term" value="C:cytosolic large ribosomal subunit"/>
    <property type="evidence" value="ECO:0007669"/>
    <property type="project" value="TreeGrafter"/>
</dbReference>
<dbReference type="PANTHER" id="PTHR10768">
    <property type="entry name" value="60S RIBOSOMAL PROTEIN L37"/>
    <property type="match status" value="1"/>
</dbReference>
<evidence type="ECO:0000256" key="8">
    <source>
        <dbReference type="ARBA" id="ARBA00023274"/>
    </source>
</evidence>
<keyword evidence="12" id="KW-1185">Reference proteome</keyword>
<evidence type="ECO:0000313" key="11">
    <source>
        <dbReference type="EMBL" id="CCF75862.1"/>
    </source>
</evidence>
<comment type="function">
    <text evidence="9">Component of the large ribosomal subunit. The ribosome is a large ribonucleoprotein complex responsible for the synthesis of proteins in the cell.</text>
</comment>
<keyword evidence="7 9" id="KW-0689">Ribosomal protein</keyword>
<dbReference type="VEuPathDB" id="PiroplasmaDB:BmR1_04g08420"/>
<feature type="region of interest" description="Disordered" evidence="10">
    <location>
        <begin position="57"/>
        <end position="92"/>
    </location>
</feature>
<protein>
    <recommendedName>
        <fullName evidence="9">Ribosomal protein L37</fullName>
    </recommendedName>
</protein>
<accession>I7IHI3</accession>
<dbReference type="HAMAP" id="MF_00547">
    <property type="entry name" value="Ribosomal_eL37"/>
    <property type="match status" value="1"/>
</dbReference>
<evidence type="ECO:0000256" key="3">
    <source>
        <dbReference type="ARBA" id="ARBA00022730"/>
    </source>
</evidence>
<dbReference type="GO" id="GO:0019843">
    <property type="term" value="F:rRNA binding"/>
    <property type="evidence" value="ECO:0007669"/>
    <property type="project" value="UniProtKB-KW"/>
</dbReference>
<dbReference type="RefSeq" id="XP_012650270.1">
    <property type="nucleotide sequence ID" value="XM_012794816.1"/>
</dbReference>
<dbReference type="GO" id="GO:0006412">
    <property type="term" value="P:translation"/>
    <property type="evidence" value="ECO:0007669"/>
    <property type="project" value="InterPro"/>
</dbReference>
<dbReference type="Gene3D" id="2.20.25.30">
    <property type="match status" value="1"/>
</dbReference>
<evidence type="ECO:0000313" key="12">
    <source>
        <dbReference type="Proteomes" id="UP000002899"/>
    </source>
</evidence>
<keyword evidence="5 9" id="KW-0862">Zinc</keyword>
<feature type="compositionally biased region" description="Polar residues" evidence="10">
    <location>
        <begin position="82"/>
        <end position="92"/>
    </location>
</feature>
<dbReference type="PANTHER" id="PTHR10768:SF0">
    <property type="entry name" value="RIBOSOMAL PROTEIN L37"/>
    <property type="match status" value="1"/>
</dbReference>
<dbReference type="PROSITE" id="PS01077">
    <property type="entry name" value="RIBOSOMAL_L37E"/>
    <property type="match status" value="1"/>
</dbReference>
<name>I7IHI3_BABMR</name>
<evidence type="ECO:0000256" key="7">
    <source>
        <dbReference type="ARBA" id="ARBA00022980"/>
    </source>
</evidence>
<dbReference type="EMBL" id="LN871599">
    <property type="protein sequence ID" value="CCF75862.1"/>
    <property type="molecule type" value="Genomic_DNA"/>
</dbReference>
<keyword evidence="2 9" id="KW-0479">Metal-binding</keyword>
<evidence type="ECO:0000256" key="4">
    <source>
        <dbReference type="ARBA" id="ARBA00022771"/>
    </source>
</evidence>
<sequence length="92" mass="10574">MGKAGKGTGSFGLRQGKSHFLCNRCGRRAFHVQKKRCASCGYPDKKMRRYNWSLKSIRRHHQGTGRLRHMKTMPRRAKNGFRSGTTPQPQKS</sequence>
<dbReference type="InterPro" id="IPR011331">
    <property type="entry name" value="Ribosomal_eL37/eL43"/>
</dbReference>
<reference evidence="11 12" key="2">
    <citation type="journal article" date="2013" name="PLoS ONE">
        <title>Whole genome mapping and re-organization of the nuclear and mitochondrial genomes of Babesia microti isolates.</title>
        <authorList>
            <person name="Cornillot E."/>
            <person name="Dassouli A."/>
            <person name="Garg A."/>
            <person name="Pachikara N."/>
            <person name="Randazzo S."/>
            <person name="Depoix D."/>
            <person name="Carcy B."/>
            <person name="Delbecq S."/>
            <person name="Frutos R."/>
            <person name="Silva J.C."/>
            <person name="Sutton R."/>
            <person name="Krause P.J."/>
            <person name="Mamoun C.B."/>
        </authorList>
    </citation>
    <scope>NUCLEOTIDE SEQUENCE [LARGE SCALE GENOMIC DNA]</scope>
    <source>
        <strain evidence="11 12">RI</strain>
    </source>
</reference>
<dbReference type="GO" id="GO:0003735">
    <property type="term" value="F:structural constituent of ribosome"/>
    <property type="evidence" value="ECO:0007669"/>
    <property type="project" value="InterPro"/>
</dbReference>
<feature type="compositionally biased region" description="Basic residues" evidence="10">
    <location>
        <begin position="57"/>
        <end position="79"/>
    </location>
</feature>
<dbReference type="GO" id="GO:0008270">
    <property type="term" value="F:zinc ion binding"/>
    <property type="evidence" value="ECO:0007669"/>
    <property type="project" value="UniProtKB-KW"/>
</dbReference>
<keyword evidence="4" id="KW-0863">Zinc-finger</keyword>
<proteinExistence type="inferred from homology"/>
<dbReference type="FunFam" id="2.20.25.30:FF:000001">
    <property type="entry name" value="Ribosomal protein L37"/>
    <property type="match status" value="1"/>
</dbReference>
<dbReference type="GeneID" id="24426315"/>
<comment type="similarity">
    <text evidence="1 9">Belongs to the eukaryotic ribosomal protein eL37 family.</text>
</comment>
<keyword evidence="6 9" id="KW-0694">RNA-binding</keyword>
<organism evidence="11 12">
    <name type="scientific">Babesia microti (strain RI)</name>
    <dbReference type="NCBI Taxonomy" id="1133968"/>
    <lineage>
        <taxon>Eukaryota</taxon>
        <taxon>Sar</taxon>
        <taxon>Alveolata</taxon>
        <taxon>Apicomplexa</taxon>
        <taxon>Aconoidasida</taxon>
        <taxon>Piroplasmida</taxon>
        <taxon>Babesiidae</taxon>
        <taxon>Babesia</taxon>
    </lineage>
</organism>
<keyword evidence="3 9" id="KW-0699">rRNA-binding</keyword>
<evidence type="ECO:0000256" key="6">
    <source>
        <dbReference type="ARBA" id="ARBA00022884"/>
    </source>
</evidence>
<dbReference type="InterPro" id="IPR001569">
    <property type="entry name" value="Ribosomal_eL37"/>
</dbReference>
<gene>
    <name evidence="11" type="ORF">BmR1_04g08420</name>
</gene>
<dbReference type="InterPro" id="IPR018267">
    <property type="entry name" value="Ribosomal_eL37_CS"/>
</dbReference>